<dbReference type="Pfam" id="PF07985">
    <property type="entry name" value="SRR1"/>
    <property type="match status" value="1"/>
</dbReference>
<dbReference type="AlphaFoldDB" id="A0A1E3BII2"/>
<keyword evidence="4" id="KW-1185">Reference proteome</keyword>
<name>A0A1E3BII2_ASPCR</name>
<evidence type="ECO:0000313" key="4">
    <source>
        <dbReference type="Proteomes" id="UP000094569"/>
    </source>
</evidence>
<dbReference type="PANTHER" id="PTHR42080:SF1">
    <property type="entry name" value="SRR1-LIKE DOMAIN-CONTAINING PROTEIN"/>
    <property type="match status" value="1"/>
</dbReference>
<evidence type="ECO:0000259" key="2">
    <source>
        <dbReference type="Pfam" id="PF07985"/>
    </source>
</evidence>
<feature type="compositionally biased region" description="Polar residues" evidence="1">
    <location>
        <begin position="12"/>
        <end position="30"/>
    </location>
</feature>
<dbReference type="EMBL" id="JXNT01000003">
    <property type="protein sequence ID" value="ODM20773.1"/>
    <property type="molecule type" value="Genomic_DNA"/>
</dbReference>
<evidence type="ECO:0000256" key="1">
    <source>
        <dbReference type="SAM" id="MobiDB-lite"/>
    </source>
</evidence>
<proteinExistence type="predicted"/>
<dbReference type="VEuPathDB" id="FungiDB:SI65_03826"/>
<reference evidence="3 4" key="1">
    <citation type="journal article" date="2016" name="BMC Genomics">
        <title>Comparative genomic and transcriptomic analyses of the Fuzhuan brick tea-fermentation fungus Aspergillus cristatus.</title>
        <authorList>
            <person name="Ge Y."/>
            <person name="Wang Y."/>
            <person name="Liu Y."/>
            <person name="Tan Y."/>
            <person name="Ren X."/>
            <person name="Zhang X."/>
            <person name="Hyde K.D."/>
            <person name="Liu Y."/>
            <person name="Liu Z."/>
        </authorList>
    </citation>
    <scope>NUCLEOTIDE SEQUENCE [LARGE SCALE GENOMIC DNA]</scope>
    <source>
        <strain evidence="3 4">GZAAS20.1005</strain>
    </source>
</reference>
<organism evidence="3 4">
    <name type="scientific">Aspergillus cristatus</name>
    <name type="common">Chinese Fuzhuan brick tea-fermentation fungus</name>
    <name type="synonym">Eurotium cristatum</name>
    <dbReference type="NCBI Taxonomy" id="573508"/>
    <lineage>
        <taxon>Eukaryota</taxon>
        <taxon>Fungi</taxon>
        <taxon>Dikarya</taxon>
        <taxon>Ascomycota</taxon>
        <taxon>Pezizomycotina</taxon>
        <taxon>Eurotiomycetes</taxon>
        <taxon>Eurotiomycetidae</taxon>
        <taxon>Eurotiales</taxon>
        <taxon>Aspergillaceae</taxon>
        <taxon>Aspergillus</taxon>
        <taxon>Aspergillus subgen. Aspergillus</taxon>
    </lineage>
</organism>
<sequence>MPHTTRPKKNQKPSQNKRTTITDDSGWSHVTTTTRARRTYRNTGQEKTTETEKEELKPAEAPSNLTLDDLQEQFNRHYERWTTSESWGVVRQNILSLAHASTDISTSADANADAPTDTSTEGIIENIICIGLGSPSGFLRGGWVDRRQVSFVQVAALVSIKELFQNVRVYTQDPVFNTLDKALFESLDLTVVDHPAGFEKVSERSFLFCPGAEKGHLEELLEKKPRALFGGPLEEMGDSDPVKAFLDGKVGKKVPIFEGDEKAFWGMRVYL</sequence>
<dbReference type="PANTHER" id="PTHR42080">
    <property type="entry name" value="SRR1 DOMAIN-CONTAINING PROTEIN"/>
    <property type="match status" value="1"/>
</dbReference>
<feature type="region of interest" description="Disordered" evidence="1">
    <location>
        <begin position="1"/>
        <end position="67"/>
    </location>
</feature>
<feature type="compositionally biased region" description="Basic and acidic residues" evidence="1">
    <location>
        <begin position="47"/>
        <end position="58"/>
    </location>
</feature>
<accession>A0A1E3BII2</accession>
<dbReference type="InterPro" id="IPR012942">
    <property type="entry name" value="SRR1-like"/>
</dbReference>
<dbReference type="Proteomes" id="UP000094569">
    <property type="component" value="Unassembled WGS sequence"/>
</dbReference>
<feature type="domain" description="SRR1-like" evidence="2">
    <location>
        <begin position="119"/>
        <end position="269"/>
    </location>
</feature>
<protein>
    <recommendedName>
        <fullName evidence="2">SRR1-like domain-containing protein</fullName>
    </recommendedName>
</protein>
<dbReference type="OrthoDB" id="5318346at2759"/>
<comment type="caution">
    <text evidence="3">The sequence shown here is derived from an EMBL/GenBank/DDBJ whole genome shotgun (WGS) entry which is preliminary data.</text>
</comment>
<evidence type="ECO:0000313" key="3">
    <source>
        <dbReference type="EMBL" id="ODM20773.1"/>
    </source>
</evidence>
<gene>
    <name evidence="3" type="ORF">SI65_03826</name>
</gene>
<feature type="compositionally biased region" description="Basic residues" evidence="1">
    <location>
        <begin position="1"/>
        <end position="11"/>
    </location>
</feature>